<dbReference type="EMBL" id="CM035416">
    <property type="protein sequence ID" value="KAH7425783.1"/>
    <property type="molecule type" value="Genomic_DNA"/>
</dbReference>
<reference evidence="2" key="1">
    <citation type="submission" date="2021-08" db="EMBL/GenBank/DDBJ databases">
        <title>WGS assembly of Ceratopteris richardii.</title>
        <authorList>
            <person name="Marchant D.B."/>
            <person name="Chen G."/>
            <person name="Jenkins J."/>
            <person name="Shu S."/>
            <person name="Leebens-Mack J."/>
            <person name="Grimwood J."/>
            <person name="Schmutz J."/>
            <person name="Soltis P."/>
            <person name="Soltis D."/>
            <person name="Chen Z.-H."/>
        </authorList>
    </citation>
    <scope>NUCLEOTIDE SEQUENCE</scope>
    <source>
        <strain evidence="2">Whitten #5841</strain>
        <tissue evidence="2">Leaf</tissue>
    </source>
</reference>
<protein>
    <submittedName>
        <fullName evidence="2">Uncharacterized protein</fullName>
    </submittedName>
</protein>
<evidence type="ECO:0000313" key="2">
    <source>
        <dbReference type="EMBL" id="KAH7425783.1"/>
    </source>
</evidence>
<dbReference type="CDD" id="cd00761">
    <property type="entry name" value="Glyco_tranf_GTA_type"/>
    <property type="match status" value="1"/>
</dbReference>
<evidence type="ECO:0000313" key="3">
    <source>
        <dbReference type="Proteomes" id="UP000825935"/>
    </source>
</evidence>
<feature type="transmembrane region" description="Helical" evidence="1">
    <location>
        <begin position="34"/>
        <end position="54"/>
    </location>
</feature>
<keyword evidence="1" id="KW-0812">Transmembrane</keyword>
<sequence length="755" mass="86542">MGILNAHIELPEYADHIITELATKSRKRIKNTRVVASLTCLQFMFAVHATFLLFCMSPRVDLIRETGTSWPSQIKQFYGFMSFPRSMSEKDHLEHSPLVSPLTPQVLCEYEKIEFQQKKSNDIKMLNINIKRQLFDEIMQFQQLTRGTETLKELMALPSVWQKRKAHPKITVILNHFKRKTLCAQLDALIEQTIPFHKIWVLAFGSPGEHHFRQIVESYNDSRINFISSSHDFKYYGRFQVALQSDDADYIYIVDDDMIPGRKMLHILSHTAGTEKYHSTVLGSIGRVLPFRQKDFSFPSYKKFGSREAGLYLPDPAYNIIVERIVQVDFLSSSWFLSAELVKTIFIETPFTFATGEDLLLSYQLQKYRDVGSFVVPIDPQEKDTWGDSEHRLAQIAETTIIFKDVVQVRDDQWWRALSRGYVTQRTSMYPQQIDALIYAHTLEDVTSLAPLIQQFRVTPNKKAYLVVSGGSLCSCDAAVMKLGWPASACHERRFEVFDLELGSISKSVASDISNIQEIHASMKGLIKIHSPALVIAVGEVETRVRDAISLVVSETGVNTSLVLLPRNSIPHSLWIPSVRTQALQNWSKMQISVNIITQNRAKSLQRLLRSITTAYYVGDNITLTFNMDSKVDDETLKAVHEFTWPHGPKLVRRRIIQGGLIRAVSESWYPASDDDFGLLLEDDIEVSPFYYLWIKYALLAYHYDPFVSLPELSAISLYTPRLIEVVKERPKWNGTEFFKGIHPNIPYLHQLPCS</sequence>
<keyword evidence="3" id="KW-1185">Reference proteome</keyword>
<evidence type="ECO:0000256" key="1">
    <source>
        <dbReference type="SAM" id="Phobius"/>
    </source>
</evidence>
<dbReference type="Proteomes" id="UP000825935">
    <property type="component" value="Chromosome 11"/>
</dbReference>
<dbReference type="AlphaFoldDB" id="A0A8T2TW09"/>
<dbReference type="PANTHER" id="PTHR33604">
    <property type="entry name" value="OSJNBA0004B13.7 PROTEIN"/>
    <property type="match status" value="1"/>
</dbReference>
<dbReference type="OrthoDB" id="2020070at2759"/>
<organism evidence="2 3">
    <name type="scientific">Ceratopteris richardii</name>
    <name type="common">Triangle waterfern</name>
    <dbReference type="NCBI Taxonomy" id="49495"/>
    <lineage>
        <taxon>Eukaryota</taxon>
        <taxon>Viridiplantae</taxon>
        <taxon>Streptophyta</taxon>
        <taxon>Embryophyta</taxon>
        <taxon>Tracheophyta</taxon>
        <taxon>Polypodiopsida</taxon>
        <taxon>Polypodiidae</taxon>
        <taxon>Polypodiales</taxon>
        <taxon>Pteridineae</taxon>
        <taxon>Pteridaceae</taxon>
        <taxon>Parkerioideae</taxon>
        <taxon>Ceratopteris</taxon>
    </lineage>
</organism>
<keyword evidence="1" id="KW-0472">Membrane</keyword>
<dbReference type="SUPFAM" id="SSF53448">
    <property type="entry name" value="Nucleotide-diphospho-sugar transferases"/>
    <property type="match status" value="2"/>
</dbReference>
<gene>
    <name evidence="2" type="ORF">KP509_11G070800</name>
</gene>
<comment type="caution">
    <text evidence="2">The sequence shown here is derived from an EMBL/GenBank/DDBJ whole genome shotgun (WGS) entry which is preliminary data.</text>
</comment>
<dbReference type="InterPro" id="IPR029044">
    <property type="entry name" value="Nucleotide-diphossugar_trans"/>
</dbReference>
<name>A0A8T2TW09_CERRI</name>
<dbReference type="Gene3D" id="3.90.550.10">
    <property type="entry name" value="Spore Coat Polysaccharide Biosynthesis Protein SpsA, Chain A"/>
    <property type="match status" value="2"/>
</dbReference>
<dbReference type="PANTHER" id="PTHR33604:SF1">
    <property type="entry name" value="GLYCOSYLTRANSFERASE FAMILY PROTEIN 2"/>
    <property type="match status" value="1"/>
</dbReference>
<proteinExistence type="predicted"/>
<accession>A0A8T2TW09</accession>
<keyword evidence="1" id="KW-1133">Transmembrane helix</keyword>
<dbReference type="OMA" id="AQIAKQW"/>